<dbReference type="Pfam" id="PF14003">
    <property type="entry name" value="YlbE"/>
    <property type="match status" value="1"/>
</dbReference>
<sequence length="78" mass="9820">MRTEVYQYIRKKPDLHQFLRYNPQWYRRLARNPSSVYEMEKEAKVYYGKTFPQRMERFQDSMNTAMMFLEMMRSFNTK</sequence>
<reference evidence="1 2" key="1">
    <citation type="submission" date="2023-07" db="EMBL/GenBank/DDBJ databases">
        <title>Genomic Encyclopedia of Type Strains, Phase IV (KMG-IV): sequencing the most valuable type-strain genomes for metagenomic binning, comparative biology and taxonomic classification.</title>
        <authorList>
            <person name="Goeker M."/>
        </authorList>
    </citation>
    <scope>NUCLEOTIDE SEQUENCE [LARGE SCALE GENOMIC DNA]</scope>
    <source>
        <strain evidence="1 2">DSM 9768</strain>
    </source>
</reference>
<dbReference type="Proteomes" id="UP001230005">
    <property type="component" value="Unassembled WGS sequence"/>
</dbReference>
<gene>
    <name evidence="1" type="ORF">J2S74_001217</name>
</gene>
<organism evidence="1 2">
    <name type="scientific">Evansella vedderi</name>
    <dbReference type="NCBI Taxonomy" id="38282"/>
    <lineage>
        <taxon>Bacteria</taxon>
        <taxon>Bacillati</taxon>
        <taxon>Bacillota</taxon>
        <taxon>Bacilli</taxon>
        <taxon>Bacillales</taxon>
        <taxon>Bacillaceae</taxon>
        <taxon>Evansella</taxon>
    </lineage>
</organism>
<evidence type="ECO:0008006" key="3">
    <source>
        <dbReference type="Google" id="ProtNLM"/>
    </source>
</evidence>
<name>A0ABT9ZRJ0_9BACI</name>
<protein>
    <recommendedName>
        <fullName evidence="3">YlbE-like protein</fullName>
    </recommendedName>
</protein>
<dbReference type="RefSeq" id="WP_307323023.1">
    <property type="nucleotide sequence ID" value="NZ_JAUSUG010000003.1"/>
</dbReference>
<keyword evidence="2" id="KW-1185">Reference proteome</keyword>
<evidence type="ECO:0000313" key="2">
    <source>
        <dbReference type="Proteomes" id="UP001230005"/>
    </source>
</evidence>
<evidence type="ECO:0000313" key="1">
    <source>
        <dbReference type="EMBL" id="MDQ0253845.1"/>
    </source>
</evidence>
<dbReference type="EMBL" id="JAUSUG010000003">
    <property type="protein sequence ID" value="MDQ0253845.1"/>
    <property type="molecule type" value="Genomic_DNA"/>
</dbReference>
<dbReference type="InterPro" id="IPR025613">
    <property type="entry name" value="YlbE"/>
</dbReference>
<accession>A0ABT9ZRJ0</accession>
<comment type="caution">
    <text evidence="1">The sequence shown here is derived from an EMBL/GenBank/DDBJ whole genome shotgun (WGS) entry which is preliminary data.</text>
</comment>
<proteinExistence type="predicted"/>